<gene>
    <name evidence="1" type="ORF">H9746_08650</name>
</gene>
<sequence length="221" mass="26380">MLDIQKTLFSLQDISYKEFTCKLIPNIDPNTVIGVRMPELRKLAKQIKDYDFNNLPHKYYEENNLHGLIICEIKDYDKLISELSKFLDYVDNWATCDLLSPKLFKKHPENLINQVKLWLNSGKTYHIRFAISILLRYYLDDMFKIEYVDLVSNTKSEEYYVNMMIAWYFAEALVKQYDIAVKYIIEQKLDKFTHQKAIQKAIDSHRISDEQKAFLKTLRIK</sequence>
<dbReference type="EMBL" id="DXIE01000049">
    <property type="protein sequence ID" value="HIV62890.1"/>
    <property type="molecule type" value="Genomic_DNA"/>
</dbReference>
<dbReference type="Proteomes" id="UP000886808">
    <property type="component" value="Unassembled WGS sequence"/>
</dbReference>
<dbReference type="Pfam" id="PF08713">
    <property type="entry name" value="DNA_alkylation"/>
    <property type="match status" value="1"/>
</dbReference>
<evidence type="ECO:0000313" key="1">
    <source>
        <dbReference type="EMBL" id="HIV62890.1"/>
    </source>
</evidence>
<dbReference type="AlphaFoldDB" id="A0A9D1PJH5"/>
<accession>A0A9D1PJH5</accession>
<reference evidence="1" key="1">
    <citation type="journal article" date="2021" name="PeerJ">
        <title>Extensive microbial diversity within the chicken gut microbiome revealed by metagenomics and culture.</title>
        <authorList>
            <person name="Gilroy R."/>
            <person name="Ravi A."/>
            <person name="Getino M."/>
            <person name="Pursley I."/>
            <person name="Horton D.L."/>
            <person name="Alikhan N.F."/>
            <person name="Baker D."/>
            <person name="Gharbi K."/>
            <person name="Hall N."/>
            <person name="Watson M."/>
            <person name="Adriaenssens E.M."/>
            <person name="Foster-Nyarko E."/>
            <person name="Jarju S."/>
            <person name="Secka A."/>
            <person name="Antonio M."/>
            <person name="Oren A."/>
            <person name="Chaudhuri R.R."/>
            <person name="La Ragione R."/>
            <person name="Hildebrand F."/>
            <person name="Pallen M.J."/>
        </authorList>
    </citation>
    <scope>NUCLEOTIDE SEQUENCE</scope>
    <source>
        <strain evidence="1">CHK193-4272</strain>
    </source>
</reference>
<dbReference type="CDD" id="cd06561">
    <property type="entry name" value="AlkD_like"/>
    <property type="match status" value="1"/>
</dbReference>
<dbReference type="SUPFAM" id="SSF48371">
    <property type="entry name" value="ARM repeat"/>
    <property type="match status" value="1"/>
</dbReference>
<evidence type="ECO:0000313" key="2">
    <source>
        <dbReference type="Proteomes" id="UP000886808"/>
    </source>
</evidence>
<dbReference type="InterPro" id="IPR016024">
    <property type="entry name" value="ARM-type_fold"/>
</dbReference>
<comment type="caution">
    <text evidence="1">The sequence shown here is derived from an EMBL/GenBank/DDBJ whole genome shotgun (WGS) entry which is preliminary data.</text>
</comment>
<dbReference type="PANTHER" id="PTHR34070">
    <property type="entry name" value="ARMADILLO-TYPE FOLD"/>
    <property type="match status" value="1"/>
</dbReference>
<dbReference type="InterPro" id="IPR014825">
    <property type="entry name" value="DNA_alkylation"/>
</dbReference>
<proteinExistence type="predicted"/>
<protein>
    <submittedName>
        <fullName evidence="1">DNA alkylation repair protein</fullName>
    </submittedName>
</protein>
<dbReference type="PANTHER" id="PTHR34070:SF1">
    <property type="entry name" value="DNA ALKYLATION REPAIR PROTEIN"/>
    <property type="match status" value="1"/>
</dbReference>
<organism evidence="1 2">
    <name type="scientific">Candidatus Butyricicoccus avistercoris</name>
    <dbReference type="NCBI Taxonomy" id="2838518"/>
    <lineage>
        <taxon>Bacteria</taxon>
        <taxon>Bacillati</taxon>
        <taxon>Bacillota</taxon>
        <taxon>Clostridia</taxon>
        <taxon>Eubacteriales</taxon>
        <taxon>Butyricicoccaceae</taxon>
        <taxon>Butyricicoccus</taxon>
    </lineage>
</organism>
<reference evidence="1" key="2">
    <citation type="submission" date="2021-04" db="EMBL/GenBank/DDBJ databases">
        <authorList>
            <person name="Gilroy R."/>
        </authorList>
    </citation>
    <scope>NUCLEOTIDE SEQUENCE</scope>
    <source>
        <strain evidence="1">CHK193-4272</strain>
    </source>
</reference>
<name>A0A9D1PJH5_9FIRM</name>
<dbReference type="Gene3D" id="1.25.10.90">
    <property type="match status" value="1"/>
</dbReference>